<reference evidence="1 2" key="1">
    <citation type="submission" date="2020-09" db="EMBL/GenBank/DDBJ databases">
        <title>De no assembly of potato wild relative species, Solanum commersonii.</title>
        <authorList>
            <person name="Cho K."/>
        </authorList>
    </citation>
    <scope>NUCLEOTIDE SEQUENCE [LARGE SCALE GENOMIC DNA]</scope>
    <source>
        <strain evidence="1">LZ3.2</strain>
        <tissue evidence="1">Leaf</tissue>
    </source>
</reference>
<protein>
    <submittedName>
        <fullName evidence="1">Uncharacterized protein</fullName>
    </submittedName>
</protein>
<gene>
    <name evidence="1" type="ORF">H5410_012317</name>
</gene>
<dbReference type="AlphaFoldDB" id="A0A9J6AS25"/>
<sequence length="285" mass="31968">MQLVMLGKNKIRFINSAVKRDQFPGNLSQLWDRCNAIVISWILCNISKDLHSSVLFCSDAYLIWEDLKERMLPESFSPTAMFTARPGIQKPKKAYNLNAFCDFCHMKGHLKVDYLKLLKCDFCHKTGHLKVNCYRLIGYPPHYKGKRGGVVAGNSTYDAGLHQQLLKMLDHITIHDSHGTANMAGSLDIAGHVHLPTGDSVKVTHIGDCHIGGGDVLRKVLCVPDFQFNLLSVSQDLLSGKVRVTSKEENGLYTICSQTQEEDKIPQRCLAVAHTVDPAIWHKRN</sequence>
<dbReference type="OrthoDB" id="1304282at2759"/>
<name>A0A9J6AS25_SOLCO</name>
<accession>A0A9J6AS25</accession>
<dbReference type="EMBL" id="JACXVP010000002">
    <property type="protein sequence ID" value="KAG5627099.1"/>
    <property type="molecule type" value="Genomic_DNA"/>
</dbReference>
<keyword evidence="2" id="KW-1185">Reference proteome</keyword>
<evidence type="ECO:0000313" key="2">
    <source>
        <dbReference type="Proteomes" id="UP000824120"/>
    </source>
</evidence>
<dbReference type="PANTHER" id="PTHR37610">
    <property type="entry name" value="CCHC-TYPE DOMAIN-CONTAINING PROTEIN"/>
    <property type="match status" value="1"/>
</dbReference>
<organism evidence="1 2">
    <name type="scientific">Solanum commersonii</name>
    <name type="common">Commerson's wild potato</name>
    <name type="synonym">Commerson's nightshade</name>
    <dbReference type="NCBI Taxonomy" id="4109"/>
    <lineage>
        <taxon>Eukaryota</taxon>
        <taxon>Viridiplantae</taxon>
        <taxon>Streptophyta</taxon>
        <taxon>Embryophyta</taxon>
        <taxon>Tracheophyta</taxon>
        <taxon>Spermatophyta</taxon>
        <taxon>Magnoliopsida</taxon>
        <taxon>eudicotyledons</taxon>
        <taxon>Gunneridae</taxon>
        <taxon>Pentapetalae</taxon>
        <taxon>asterids</taxon>
        <taxon>lamiids</taxon>
        <taxon>Solanales</taxon>
        <taxon>Solanaceae</taxon>
        <taxon>Solanoideae</taxon>
        <taxon>Solaneae</taxon>
        <taxon>Solanum</taxon>
    </lineage>
</organism>
<comment type="caution">
    <text evidence="1">The sequence shown here is derived from an EMBL/GenBank/DDBJ whole genome shotgun (WGS) entry which is preliminary data.</text>
</comment>
<proteinExistence type="predicted"/>
<dbReference type="Proteomes" id="UP000824120">
    <property type="component" value="Chromosome 2"/>
</dbReference>
<evidence type="ECO:0000313" key="1">
    <source>
        <dbReference type="EMBL" id="KAG5627099.1"/>
    </source>
</evidence>
<dbReference type="PANTHER" id="PTHR37610:SF86">
    <property type="entry name" value="RETROTRANSPOSON COPIA-LIKE N-TERMINAL DOMAIN-CONTAINING PROTEIN"/>
    <property type="match status" value="1"/>
</dbReference>